<name>A0A382ZN72_9ZZZZ</name>
<accession>A0A382ZN72</accession>
<protein>
    <submittedName>
        <fullName evidence="1">Uncharacterized protein</fullName>
    </submittedName>
</protein>
<gene>
    <name evidence="1" type="ORF">METZ01_LOCUS449543</name>
</gene>
<dbReference type="AlphaFoldDB" id="A0A382ZN72"/>
<evidence type="ECO:0000313" key="1">
    <source>
        <dbReference type="EMBL" id="SVD96689.1"/>
    </source>
</evidence>
<sequence length="113" mass="12683">MRELETPFHIDTSGRWFDQRPFVFPLQLVCAFLLLNAAQPSVVGPSPTVAMIRSDDTSLPNPVARPQRLDYHRHVLPMVQSVLKQSNLRDLLTTAGSGEDVVVDVVQGQHRPR</sequence>
<proteinExistence type="predicted"/>
<reference evidence="1" key="1">
    <citation type="submission" date="2018-05" db="EMBL/GenBank/DDBJ databases">
        <authorList>
            <person name="Lanie J.A."/>
            <person name="Ng W.-L."/>
            <person name="Kazmierczak K.M."/>
            <person name="Andrzejewski T.M."/>
            <person name="Davidsen T.M."/>
            <person name="Wayne K.J."/>
            <person name="Tettelin H."/>
            <person name="Glass J.I."/>
            <person name="Rusch D."/>
            <person name="Podicherti R."/>
            <person name="Tsui H.-C.T."/>
            <person name="Winkler M.E."/>
        </authorList>
    </citation>
    <scope>NUCLEOTIDE SEQUENCE</scope>
</reference>
<organism evidence="1">
    <name type="scientific">marine metagenome</name>
    <dbReference type="NCBI Taxonomy" id="408172"/>
    <lineage>
        <taxon>unclassified sequences</taxon>
        <taxon>metagenomes</taxon>
        <taxon>ecological metagenomes</taxon>
    </lineage>
</organism>
<dbReference type="EMBL" id="UINC01185130">
    <property type="protein sequence ID" value="SVD96689.1"/>
    <property type="molecule type" value="Genomic_DNA"/>
</dbReference>